<keyword evidence="6" id="KW-1185">Reference proteome</keyword>
<evidence type="ECO:0000313" key="4">
    <source>
        <dbReference type="EMBL" id="CAF3591531.1"/>
    </source>
</evidence>
<organism evidence="2 6">
    <name type="scientific">Didymodactylos carnosus</name>
    <dbReference type="NCBI Taxonomy" id="1234261"/>
    <lineage>
        <taxon>Eukaryota</taxon>
        <taxon>Metazoa</taxon>
        <taxon>Spiralia</taxon>
        <taxon>Gnathifera</taxon>
        <taxon>Rotifera</taxon>
        <taxon>Eurotatoria</taxon>
        <taxon>Bdelloidea</taxon>
        <taxon>Philodinida</taxon>
        <taxon>Philodinidae</taxon>
        <taxon>Didymodactylos</taxon>
    </lineage>
</organism>
<feature type="region of interest" description="Disordered" evidence="1">
    <location>
        <begin position="184"/>
        <end position="206"/>
    </location>
</feature>
<evidence type="ECO:0000313" key="5">
    <source>
        <dbReference type="EMBL" id="CAF3622401.1"/>
    </source>
</evidence>
<evidence type="ECO:0000313" key="3">
    <source>
        <dbReference type="EMBL" id="CAF0837537.1"/>
    </source>
</evidence>
<dbReference type="EMBL" id="CAJOBA010001954">
    <property type="protein sequence ID" value="CAF3622401.1"/>
    <property type="molecule type" value="Genomic_DNA"/>
</dbReference>
<feature type="compositionally biased region" description="Low complexity" evidence="1">
    <location>
        <begin position="184"/>
        <end position="200"/>
    </location>
</feature>
<dbReference type="EMBL" id="CAJNOK010001954">
    <property type="protein sequence ID" value="CAF0837537.1"/>
    <property type="molecule type" value="Genomic_DNA"/>
</dbReference>
<accession>A0A813T6B8</accession>
<gene>
    <name evidence="2" type="ORF">GPM918_LOCUS3782</name>
    <name evidence="3" type="ORF">OVA965_LOCUS6473</name>
    <name evidence="4" type="ORF">SRO942_LOCUS3782</name>
    <name evidence="5" type="ORF">TMI583_LOCUS6469</name>
</gene>
<dbReference type="AlphaFoldDB" id="A0A813T6B8"/>
<evidence type="ECO:0000313" key="6">
    <source>
        <dbReference type="Proteomes" id="UP000663829"/>
    </source>
</evidence>
<dbReference type="OrthoDB" id="10037714at2759"/>
<dbReference type="Proteomes" id="UP000663829">
    <property type="component" value="Unassembled WGS sequence"/>
</dbReference>
<dbReference type="EMBL" id="CAJOBC010000482">
    <property type="protein sequence ID" value="CAF3591531.1"/>
    <property type="molecule type" value="Genomic_DNA"/>
</dbReference>
<reference evidence="2" key="1">
    <citation type="submission" date="2021-02" db="EMBL/GenBank/DDBJ databases">
        <authorList>
            <person name="Nowell W R."/>
        </authorList>
    </citation>
    <scope>NUCLEOTIDE SEQUENCE</scope>
</reference>
<comment type="caution">
    <text evidence="2">The sequence shown here is derived from an EMBL/GenBank/DDBJ whole genome shotgun (WGS) entry which is preliminary data.</text>
</comment>
<sequence>MSIHYNNNTTNTNNNATDLSPSCLLDRFGLLTKSSSTLSTASTNYSSASSTLLSPTNSLVAQNTNNSHRHINNLTIDNSDGGSVDSDYTSLASSKLFGNGSSNSLHRQGRSQSIDELAQQLTTTTTFPTRHFSTTSNYKPTSSLMNDPLQFVKVQPNHDLIERAQEQLTLTERRRLQENNLRLNNLNNTNSNTTISTTTSLEKKTDDDTDWSKVSEIFLLIDKSFISLACNL</sequence>
<dbReference type="Proteomes" id="UP000682733">
    <property type="component" value="Unassembled WGS sequence"/>
</dbReference>
<proteinExistence type="predicted"/>
<protein>
    <submittedName>
        <fullName evidence="2">Uncharacterized protein</fullName>
    </submittedName>
</protein>
<dbReference type="Proteomes" id="UP000677228">
    <property type="component" value="Unassembled WGS sequence"/>
</dbReference>
<evidence type="ECO:0000256" key="1">
    <source>
        <dbReference type="SAM" id="MobiDB-lite"/>
    </source>
</evidence>
<dbReference type="EMBL" id="CAJNOQ010000482">
    <property type="protein sequence ID" value="CAF0806117.1"/>
    <property type="molecule type" value="Genomic_DNA"/>
</dbReference>
<dbReference type="Proteomes" id="UP000681722">
    <property type="component" value="Unassembled WGS sequence"/>
</dbReference>
<evidence type="ECO:0000313" key="2">
    <source>
        <dbReference type="EMBL" id="CAF0806117.1"/>
    </source>
</evidence>
<name>A0A813T6B8_9BILA</name>